<feature type="transmembrane region" description="Helical" evidence="5">
    <location>
        <begin position="42"/>
        <end position="60"/>
    </location>
</feature>
<feature type="domain" description="EamA" evidence="6">
    <location>
        <begin position="9"/>
        <end position="139"/>
    </location>
</feature>
<dbReference type="PANTHER" id="PTHR22911:SF6">
    <property type="entry name" value="SOLUTE CARRIER FAMILY 35 MEMBER G1"/>
    <property type="match status" value="1"/>
</dbReference>
<feature type="transmembrane region" description="Helical" evidence="5">
    <location>
        <begin position="122"/>
        <end position="140"/>
    </location>
</feature>
<evidence type="ECO:0000256" key="3">
    <source>
        <dbReference type="ARBA" id="ARBA00022989"/>
    </source>
</evidence>
<dbReference type="AlphaFoldDB" id="Q6ANK7"/>
<dbReference type="GO" id="GO:0016020">
    <property type="term" value="C:membrane"/>
    <property type="evidence" value="ECO:0007669"/>
    <property type="project" value="UniProtKB-SubCell"/>
</dbReference>
<name>Q6ANK7_DESPS</name>
<dbReference type="OrthoDB" id="9813604at2"/>
<evidence type="ECO:0000256" key="2">
    <source>
        <dbReference type="ARBA" id="ARBA00022692"/>
    </source>
</evidence>
<dbReference type="RefSeq" id="WP_011188579.1">
    <property type="nucleotide sequence ID" value="NC_006138.1"/>
</dbReference>
<feature type="transmembrane region" description="Helical" evidence="5">
    <location>
        <begin position="178"/>
        <end position="197"/>
    </location>
</feature>
<dbReference type="EMBL" id="CR522870">
    <property type="protein sequence ID" value="CAG36067.1"/>
    <property type="molecule type" value="Genomic_DNA"/>
</dbReference>
<keyword evidence="2 5" id="KW-0812">Transmembrane</keyword>
<evidence type="ECO:0000256" key="1">
    <source>
        <dbReference type="ARBA" id="ARBA00004141"/>
    </source>
</evidence>
<feature type="transmembrane region" description="Helical" evidence="5">
    <location>
        <begin position="217"/>
        <end position="238"/>
    </location>
</feature>
<comment type="subcellular location">
    <subcellularLocation>
        <location evidence="1">Membrane</location>
        <topology evidence="1">Multi-pass membrane protein</topology>
    </subcellularLocation>
</comment>
<evidence type="ECO:0000256" key="5">
    <source>
        <dbReference type="SAM" id="Phobius"/>
    </source>
</evidence>
<accession>Q6ANK7</accession>
<sequence length="302" mass="32605">MEERKSQQKGLLIMIAAALLLPVIDAISKVLTAYVSPGEIALVRFSLQGALLFPFAYRELKIPKLPLLATHFLRGILNAVASLCFIAAITQMPLADAIAIFFAEPLLLTLFSAVLLKEKIGIARITACLIGFAGALFIIGPSFTNFGATAILPFLTATFFALYLIVTRKQSKRGESVNAMQFYASMGATLFLLPITLLGDAFSLPLFELSWPTTEVALLFLGVGASSLISHQLLTIAFTKADANVLAPFQYLEIVSATILGWLLFGQFPGAQTLLGAGIIIASGMFIFYRESSYPLNKKGRS</sequence>
<dbReference type="PANTHER" id="PTHR22911">
    <property type="entry name" value="ACYL-MALONYL CONDENSING ENZYME-RELATED"/>
    <property type="match status" value="1"/>
</dbReference>
<feature type="transmembrane region" description="Helical" evidence="5">
    <location>
        <begin position="146"/>
        <end position="166"/>
    </location>
</feature>
<evidence type="ECO:0000259" key="6">
    <source>
        <dbReference type="Pfam" id="PF00892"/>
    </source>
</evidence>
<dbReference type="HOGENOM" id="CLU_032828_2_2_7"/>
<keyword evidence="3 5" id="KW-1133">Transmembrane helix</keyword>
<feature type="transmembrane region" description="Helical" evidence="5">
    <location>
        <begin position="97"/>
        <end position="115"/>
    </location>
</feature>
<feature type="transmembrane region" description="Helical" evidence="5">
    <location>
        <begin position="245"/>
        <end position="265"/>
    </location>
</feature>
<dbReference type="Proteomes" id="UP000000602">
    <property type="component" value="Chromosome"/>
</dbReference>
<proteinExistence type="predicted"/>
<protein>
    <submittedName>
        <fullName evidence="7">Conserved hypothetical membrane protein</fullName>
    </submittedName>
</protein>
<evidence type="ECO:0000313" key="7">
    <source>
        <dbReference type="EMBL" id="CAG36067.1"/>
    </source>
</evidence>
<keyword evidence="8" id="KW-1185">Reference proteome</keyword>
<dbReference type="eggNOG" id="COG0697">
    <property type="taxonomic scope" value="Bacteria"/>
</dbReference>
<reference evidence="8" key="1">
    <citation type="journal article" date="2004" name="Environ. Microbiol.">
        <title>The genome of Desulfotalea psychrophila, a sulfate-reducing bacterium from permanently cold Arctic sediments.</title>
        <authorList>
            <person name="Rabus R."/>
            <person name="Ruepp A."/>
            <person name="Frickey T."/>
            <person name="Rattei T."/>
            <person name="Fartmann B."/>
            <person name="Stark M."/>
            <person name="Bauer M."/>
            <person name="Zibat A."/>
            <person name="Lombardot T."/>
            <person name="Becker I."/>
            <person name="Amann J."/>
            <person name="Gellner K."/>
            <person name="Teeling H."/>
            <person name="Leuschner W.D."/>
            <person name="Gloeckner F.-O."/>
            <person name="Lupas A.N."/>
            <person name="Amann R."/>
            <person name="Klenk H.-P."/>
        </authorList>
    </citation>
    <scope>NUCLEOTIDE SEQUENCE [LARGE SCALE GENOMIC DNA]</scope>
    <source>
        <strain evidence="8">DSM 12343 / LSv54</strain>
    </source>
</reference>
<dbReference type="InterPro" id="IPR000620">
    <property type="entry name" value="EamA_dom"/>
</dbReference>
<evidence type="ECO:0000313" key="8">
    <source>
        <dbReference type="Proteomes" id="UP000000602"/>
    </source>
</evidence>
<evidence type="ECO:0000256" key="4">
    <source>
        <dbReference type="ARBA" id="ARBA00023136"/>
    </source>
</evidence>
<feature type="transmembrane region" description="Helical" evidence="5">
    <location>
        <begin position="72"/>
        <end position="91"/>
    </location>
</feature>
<keyword evidence="4 5" id="KW-0472">Membrane</keyword>
<dbReference type="InterPro" id="IPR037185">
    <property type="entry name" value="EmrE-like"/>
</dbReference>
<dbReference type="SUPFAM" id="SSF103481">
    <property type="entry name" value="Multidrug resistance efflux transporter EmrE"/>
    <property type="match status" value="2"/>
</dbReference>
<gene>
    <name evidence="7" type="ordered locus">DP1338</name>
</gene>
<dbReference type="KEGG" id="dps:DP1338"/>
<feature type="domain" description="EamA" evidence="6">
    <location>
        <begin position="151"/>
        <end position="288"/>
    </location>
</feature>
<organism evidence="7 8">
    <name type="scientific">Desulfotalea psychrophila (strain LSv54 / DSM 12343)</name>
    <dbReference type="NCBI Taxonomy" id="177439"/>
    <lineage>
        <taxon>Bacteria</taxon>
        <taxon>Pseudomonadati</taxon>
        <taxon>Thermodesulfobacteriota</taxon>
        <taxon>Desulfobulbia</taxon>
        <taxon>Desulfobulbales</taxon>
        <taxon>Desulfocapsaceae</taxon>
        <taxon>Desulfotalea</taxon>
    </lineage>
</organism>
<dbReference type="Pfam" id="PF00892">
    <property type="entry name" value="EamA"/>
    <property type="match status" value="2"/>
</dbReference>
<feature type="transmembrane region" description="Helical" evidence="5">
    <location>
        <begin position="271"/>
        <end position="289"/>
    </location>
</feature>